<feature type="domain" description="ABC transmembrane type-1" evidence="9">
    <location>
        <begin position="406"/>
        <end position="684"/>
    </location>
</feature>
<dbReference type="PROSITE" id="PS50929">
    <property type="entry name" value="ABC_TM1F"/>
    <property type="match status" value="1"/>
</dbReference>
<dbReference type="PANTHER" id="PTHR24221:SF654">
    <property type="entry name" value="ATP-BINDING CASSETTE SUB-FAMILY B MEMBER 6"/>
    <property type="match status" value="1"/>
</dbReference>
<dbReference type="SUPFAM" id="SSF90123">
    <property type="entry name" value="ABC transporter transmembrane region"/>
    <property type="match status" value="1"/>
</dbReference>
<dbReference type="PROSITE" id="PS00211">
    <property type="entry name" value="ABC_TRANSPORTER_1"/>
    <property type="match status" value="1"/>
</dbReference>
<dbReference type="InterPro" id="IPR027417">
    <property type="entry name" value="P-loop_NTPase"/>
</dbReference>
<dbReference type="RefSeq" id="WP_073782310.1">
    <property type="nucleotide sequence ID" value="NZ_LFBV01000001.1"/>
</dbReference>
<evidence type="ECO:0000259" key="8">
    <source>
        <dbReference type="PROSITE" id="PS50893"/>
    </source>
</evidence>
<feature type="transmembrane region" description="Helical" evidence="7">
    <location>
        <begin position="545"/>
        <end position="563"/>
    </location>
</feature>
<dbReference type="PROSITE" id="PS50893">
    <property type="entry name" value="ABC_TRANSPORTER_2"/>
    <property type="match status" value="1"/>
</dbReference>
<gene>
    <name evidence="10" type="ORF">AB852_00075</name>
</gene>
<evidence type="ECO:0000256" key="4">
    <source>
        <dbReference type="ARBA" id="ARBA00022840"/>
    </source>
</evidence>
<evidence type="ECO:0000256" key="1">
    <source>
        <dbReference type="ARBA" id="ARBA00004651"/>
    </source>
</evidence>
<dbReference type="SUPFAM" id="SSF52540">
    <property type="entry name" value="P-loop containing nucleoside triphosphate hydrolases"/>
    <property type="match status" value="1"/>
</dbReference>
<evidence type="ECO:0000256" key="2">
    <source>
        <dbReference type="ARBA" id="ARBA00022692"/>
    </source>
</evidence>
<feature type="domain" description="ABC transporter" evidence="8">
    <location>
        <begin position="716"/>
        <end position="947"/>
    </location>
</feature>
<feature type="transmembrane region" description="Helical" evidence="7">
    <location>
        <begin position="625"/>
        <end position="647"/>
    </location>
</feature>
<dbReference type="PANTHER" id="PTHR24221">
    <property type="entry name" value="ATP-BINDING CASSETTE SUB-FAMILY B"/>
    <property type="match status" value="1"/>
</dbReference>
<dbReference type="Proteomes" id="UP000186455">
    <property type="component" value="Unassembled WGS sequence"/>
</dbReference>
<comment type="subcellular location">
    <subcellularLocation>
        <location evidence="1">Cell membrane</location>
        <topology evidence="1">Multi-pass membrane protein</topology>
    </subcellularLocation>
</comment>
<feature type="transmembrane region" description="Helical" evidence="7">
    <location>
        <begin position="520"/>
        <end position="539"/>
    </location>
</feature>
<keyword evidence="3" id="KW-0547">Nucleotide-binding</keyword>
<sequence>MTAPPVTGAGAGDAAVVLGAFGALGVRVPDAEPPDLAAAGPQTLWLVEDGAVDLFAVDTAGPGHWHFLGRLGPGTLLLGPAGGPRHTLVARPLRGCALRRVGLRELPWPVGGGWPAAGTGTEYPGALEYAFALGVGRALGTLFAGPLGDGPVADGGVADGGAGDAVLWPEVPPGAVAYGPDPAGGAAGELLVDAGLWRRMVEQQRRLLTALDRWIEELERGHEDRAAAGVRAGEAVRAEADRTLVDALADGAAPTRERRRPRGPGGTDAAYAAVRAVGAAAGIAVARPRPGTGPDERTDPVERIARDSGVRTRRVRLDGRWWRRDMGPLVGFRSAGGTPVALLWRRGGYEAVGAGPGRGVRVGARDAGEFEDRAVMLYRPLPDRPLGPLGLLRFCLRGSGADLRRLALCAVVTVVLGALVPIATGHVLGVLVPAGDRAAIGRLCLAVITGGVVTAAFLLTQNLTVLRLEGRIESVLQPAVWDRLLRLPTGFFTRRATGELAGAALGVGTIRRLLSGVGPVLVQAGTLGAANVVLLWVYGGPLAPVALGALVVIACSFLGLGLWQLRWQRRLVTLGNKLGDRAYQTLRGLPKLRVAAAEDYAYAAWAREFAHSRELQRRVGRIRNVSAVLGALYLPVCTLVMFALLAGPARGSMPAGDFLTFSTALTLTLMSATQLTGALVSVAAAWPVFEEIRPVLDARPEVGAGRVRPGVLAGAVEARDLSFRYTDEGPPVLDGVSFAVRPGEFVAVVGPSGCGKSTLLRLLIGFDRPLSGSVLYDGQDLAALDTAAVRRQCGVVLQDAQPFTGSVLDCVRGTEAFSVEEAWEAATMAGLADDIRRMPMGMHTMVAGPGTVSGGQRQRLMIARALIRRPRMLFLDEATSALDNATQRVVIDSTRALNATRLVIAHRLSTVLDADRVLVMDGGRIVAEGPPSVLLADTGGPLRELVREQWGDG</sequence>
<evidence type="ECO:0000313" key="10">
    <source>
        <dbReference type="EMBL" id="OKH95330.1"/>
    </source>
</evidence>
<dbReference type="Gene3D" id="3.40.50.300">
    <property type="entry name" value="P-loop containing nucleotide triphosphate hydrolases"/>
    <property type="match status" value="1"/>
</dbReference>
<dbReference type="SMART" id="SM00382">
    <property type="entry name" value="AAA"/>
    <property type="match status" value="1"/>
</dbReference>
<dbReference type="Pfam" id="PF00005">
    <property type="entry name" value="ABC_tran"/>
    <property type="match status" value="1"/>
</dbReference>
<dbReference type="EMBL" id="LFBV01000001">
    <property type="protein sequence ID" value="OKH95330.1"/>
    <property type="molecule type" value="Genomic_DNA"/>
</dbReference>
<dbReference type="Gene3D" id="1.20.1560.10">
    <property type="entry name" value="ABC transporter type 1, transmembrane domain"/>
    <property type="match status" value="1"/>
</dbReference>
<keyword evidence="5 7" id="KW-1133">Transmembrane helix</keyword>
<dbReference type="InterPro" id="IPR036640">
    <property type="entry name" value="ABC1_TM_sf"/>
</dbReference>
<accession>A0A1Q4VCB9</accession>
<comment type="caution">
    <text evidence="10">The sequence shown here is derived from an EMBL/GenBank/DDBJ whole genome shotgun (WGS) entry which is preliminary data.</text>
</comment>
<feature type="transmembrane region" description="Helical" evidence="7">
    <location>
        <begin position="440"/>
        <end position="459"/>
    </location>
</feature>
<protein>
    <submittedName>
        <fullName evidence="10">ABC transporter</fullName>
    </submittedName>
</protein>
<feature type="transmembrane region" description="Helical" evidence="7">
    <location>
        <begin position="406"/>
        <end position="428"/>
    </location>
</feature>
<dbReference type="GO" id="GO:0005886">
    <property type="term" value="C:plasma membrane"/>
    <property type="evidence" value="ECO:0007669"/>
    <property type="project" value="UniProtKB-SubCell"/>
</dbReference>
<reference evidence="10 11" key="1">
    <citation type="submission" date="2015-06" db="EMBL/GenBank/DDBJ databases">
        <title>Cloning and characterization of the uncialamcin biosynthetic gene cluster.</title>
        <authorList>
            <person name="Yan X."/>
            <person name="Huang T."/>
            <person name="Ge H."/>
            <person name="Shen B."/>
        </authorList>
    </citation>
    <scope>NUCLEOTIDE SEQUENCE [LARGE SCALE GENOMIC DNA]</scope>
    <source>
        <strain evidence="10 11">DCA2648</strain>
    </source>
</reference>
<dbReference type="InterPro" id="IPR003593">
    <property type="entry name" value="AAA+_ATPase"/>
</dbReference>
<dbReference type="STRING" id="1048205.AB852_00075"/>
<evidence type="ECO:0000256" key="6">
    <source>
        <dbReference type="ARBA" id="ARBA00023136"/>
    </source>
</evidence>
<organism evidence="10 11">
    <name type="scientific">Streptomyces uncialis</name>
    <dbReference type="NCBI Taxonomy" id="1048205"/>
    <lineage>
        <taxon>Bacteria</taxon>
        <taxon>Bacillati</taxon>
        <taxon>Actinomycetota</taxon>
        <taxon>Actinomycetes</taxon>
        <taxon>Kitasatosporales</taxon>
        <taxon>Streptomycetaceae</taxon>
        <taxon>Streptomyces</taxon>
    </lineage>
</organism>
<dbReference type="GO" id="GO:0016887">
    <property type="term" value="F:ATP hydrolysis activity"/>
    <property type="evidence" value="ECO:0007669"/>
    <property type="project" value="InterPro"/>
</dbReference>
<keyword evidence="4" id="KW-0067">ATP-binding</keyword>
<dbReference type="Pfam" id="PF00664">
    <property type="entry name" value="ABC_membrane"/>
    <property type="match status" value="1"/>
</dbReference>
<evidence type="ECO:0000256" key="5">
    <source>
        <dbReference type="ARBA" id="ARBA00022989"/>
    </source>
</evidence>
<dbReference type="AlphaFoldDB" id="A0A1Q4VCB9"/>
<keyword evidence="11" id="KW-1185">Reference proteome</keyword>
<dbReference type="InterPro" id="IPR039421">
    <property type="entry name" value="Type_1_exporter"/>
</dbReference>
<dbReference type="GO" id="GO:0140359">
    <property type="term" value="F:ABC-type transporter activity"/>
    <property type="evidence" value="ECO:0007669"/>
    <property type="project" value="InterPro"/>
</dbReference>
<evidence type="ECO:0000259" key="9">
    <source>
        <dbReference type="PROSITE" id="PS50929"/>
    </source>
</evidence>
<evidence type="ECO:0000313" key="11">
    <source>
        <dbReference type="Proteomes" id="UP000186455"/>
    </source>
</evidence>
<dbReference type="InterPro" id="IPR011527">
    <property type="entry name" value="ABC1_TM_dom"/>
</dbReference>
<dbReference type="GO" id="GO:0034040">
    <property type="term" value="F:ATPase-coupled lipid transmembrane transporter activity"/>
    <property type="evidence" value="ECO:0007669"/>
    <property type="project" value="TreeGrafter"/>
</dbReference>
<dbReference type="NCBIfam" id="TIGR03797">
    <property type="entry name" value="NHLM_micro_ABC2"/>
    <property type="match status" value="1"/>
</dbReference>
<keyword evidence="6 7" id="KW-0472">Membrane</keyword>
<evidence type="ECO:0000256" key="3">
    <source>
        <dbReference type="ARBA" id="ARBA00022741"/>
    </source>
</evidence>
<dbReference type="InterPro" id="IPR003439">
    <property type="entry name" value="ABC_transporter-like_ATP-bd"/>
</dbReference>
<dbReference type="InterPro" id="IPR017871">
    <property type="entry name" value="ABC_transporter-like_CS"/>
</dbReference>
<proteinExistence type="predicted"/>
<dbReference type="GO" id="GO:0005524">
    <property type="term" value="F:ATP binding"/>
    <property type="evidence" value="ECO:0007669"/>
    <property type="project" value="UniProtKB-KW"/>
</dbReference>
<evidence type="ECO:0000256" key="7">
    <source>
        <dbReference type="SAM" id="Phobius"/>
    </source>
</evidence>
<name>A0A1Q4VCB9_9ACTN</name>
<keyword evidence="2 7" id="KW-0812">Transmembrane</keyword>
<dbReference type="InterPro" id="IPR022515">
    <property type="entry name" value="NHPM_micro_ABC2"/>
</dbReference>
<feature type="transmembrane region" description="Helical" evidence="7">
    <location>
        <begin position="667"/>
        <end position="689"/>
    </location>
</feature>